<accession>X0SY95</accession>
<sequence>ASDTDVRTGKLYDYFKRSWQYALSKDALAAFKPFVVGEAGMNDGAQHPRGNHNIDTIYYGIFMADYAVQAVNAGSAAVLAWMLDDNSHLGFFWGLWTNKEKGMKLRPWFCPWSLLCRSFTPGSKIIRTNPISKDVRVLAAYCDHKDTSGIQSWSFCLVNQANKATTVRLHVPAGPHLIMRRYVYSKTSIKTDANGFPAPLDNRGYDLNKGADVPCEANSIVILTSIEAAHTAN</sequence>
<organism evidence="1">
    <name type="scientific">marine sediment metagenome</name>
    <dbReference type="NCBI Taxonomy" id="412755"/>
    <lineage>
        <taxon>unclassified sequences</taxon>
        <taxon>metagenomes</taxon>
        <taxon>ecological metagenomes</taxon>
    </lineage>
</organism>
<feature type="non-terminal residue" evidence="1">
    <location>
        <position position="1"/>
    </location>
</feature>
<gene>
    <name evidence="1" type="ORF">S01H1_30684</name>
</gene>
<protein>
    <recommendedName>
        <fullName evidence="2">Alpha-L-arabinofuranosidase C-terminal domain-containing protein</fullName>
    </recommendedName>
</protein>
<name>X0SY95_9ZZZZ</name>
<proteinExistence type="predicted"/>
<evidence type="ECO:0008006" key="2">
    <source>
        <dbReference type="Google" id="ProtNLM"/>
    </source>
</evidence>
<dbReference type="EMBL" id="BARS01018898">
    <property type="protein sequence ID" value="GAF86183.1"/>
    <property type="molecule type" value="Genomic_DNA"/>
</dbReference>
<evidence type="ECO:0000313" key="1">
    <source>
        <dbReference type="EMBL" id="GAF86183.1"/>
    </source>
</evidence>
<dbReference type="AlphaFoldDB" id="X0SY95"/>
<comment type="caution">
    <text evidence="1">The sequence shown here is derived from an EMBL/GenBank/DDBJ whole genome shotgun (WGS) entry which is preliminary data.</text>
</comment>
<reference evidence="1" key="1">
    <citation type="journal article" date="2014" name="Front. Microbiol.">
        <title>High frequency of phylogenetically diverse reductive dehalogenase-homologous genes in deep subseafloor sedimentary metagenomes.</title>
        <authorList>
            <person name="Kawai M."/>
            <person name="Futagami T."/>
            <person name="Toyoda A."/>
            <person name="Takaki Y."/>
            <person name="Nishi S."/>
            <person name="Hori S."/>
            <person name="Arai W."/>
            <person name="Tsubouchi T."/>
            <person name="Morono Y."/>
            <person name="Uchiyama I."/>
            <person name="Ito T."/>
            <person name="Fujiyama A."/>
            <person name="Inagaki F."/>
            <person name="Takami H."/>
        </authorList>
    </citation>
    <scope>NUCLEOTIDE SEQUENCE</scope>
    <source>
        <strain evidence="1">Expedition CK06-06</strain>
    </source>
</reference>